<protein>
    <submittedName>
        <fullName evidence="2">Uncharacterized protein</fullName>
    </submittedName>
</protein>
<feature type="compositionally biased region" description="Basic residues" evidence="1">
    <location>
        <begin position="1588"/>
        <end position="1600"/>
    </location>
</feature>
<dbReference type="Proteomes" id="UP001642409">
    <property type="component" value="Unassembled WGS sequence"/>
</dbReference>
<feature type="compositionally biased region" description="Basic and acidic residues" evidence="1">
    <location>
        <begin position="1553"/>
        <end position="1567"/>
    </location>
</feature>
<dbReference type="EMBL" id="CATOUU010000142">
    <property type="protein sequence ID" value="CAI9917843.1"/>
    <property type="molecule type" value="Genomic_DNA"/>
</dbReference>
<feature type="region of interest" description="Disordered" evidence="1">
    <location>
        <begin position="1540"/>
        <end position="1607"/>
    </location>
</feature>
<evidence type="ECO:0000256" key="1">
    <source>
        <dbReference type="SAM" id="MobiDB-lite"/>
    </source>
</evidence>
<evidence type="ECO:0000313" key="3">
    <source>
        <dbReference type="EMBL" id="CAL6100357.1"/>
    </source>
</evidence>
<dbReference type="EMBL" id="CAXDID020000529">
    <property type="protein sequence ID" value="CAL6100357.1"/>
    <property type="molecule type" value="Genomic_DNA"/>
</dbReference>
<accession>A0AA86NEG3</accession>
<name>A0AA86NEG3_9EUKA</name>
<reference evidence="3 4" key="2">
    <citation type="submission" date="2024-07" db="EMBL/GenBank/DDBJ databases">
        <authorList>
            <person name="Akdeniz Z."/>
        </authorList>
    </citation>
    <scope>NUCLEOTIDE SEQUENCE [LARGE SCALE GENOMIC DNA]</scope>
</reference>
<reference evidence="2" key="1">
    <citation type="submission" date="2023-06" db="EMBL/GenBank/DDBJ databases">
        <authorList>
            <person name="Kurt Z."/>
        </authorList>
    </citation>
    <scope>NUCLEOTIDE SEQUENCE</scope>
</reference>
<proteinExistence type="predicted"/>
<organism evidence="2">
    <name type="scientific">Hexamita inflata</name>
    <dbReference type="NCBI Taxonomy" id="28002"/>
    <lineage>
        <taxon>Eukaryota</taxon>
        <taxon>Metamonada</taxon>
        <taxon>Diplomonadida</taxon>
        <taxon>Hexamitidae</taxon>
        <taxon>Hexamitinae</taxon>
        <taxon>Hexamita</taxon>
    </lineage>
</organism>
<gene>
    <name evidence="2" type="ORF">HINF_LOCUS5488</name>
    <name evidence="3" type="ORF">HINF_LOCUS70519</name>
</gene>
<keyword evidence="4" id="KW-1185">Reference proteome</keyword>
<evidence type="ECO:0000313" key="2">
    <source>
        <dbReference type="EMBL" id="CAI9917843.1"/>
    </source>
</evidence>
<sequence length="1607" mass="185210">MTDQIISIFYAPSHSSPFQFLTFKLKDDIDDVVLFNSVIKDLNLDEMHQFYTIEQNISSETIQFSFTIGQVLTVLPANAFSPGQLITKTDQLVKYLNTCGGLVIIPQVIQNLADSPLAEQQQKTLHSFSNIQINQKIQQCLSCPNIDETMRNIYQFPLKNEDKFKFNQHYASHFFKIFAAVHNAVQTAQDQNYQQFVTESSGNLFLRCTNITQQINSCLNKERDSDMEWLLQNVQLLAHCQIQQDLNQPKAPQNFLPFFDNLFDPNATTEQAESHILGVPRLMHQVQNSASRIGQHLRVRQKTYGDLDFKRCNAPLWLYLVRDNQLNYAVIVGVSQQDPFASDKLSKCRTTRLSYPAQFIAKAAFGEVPDIDGPFKAIDVLSVEYVAKYLEQFNGQCLGLNFFRYAIEWSISNFDQTYIKKVLLNEFEVKLGKALKICGKTSDLTDLVAEKMGGQTVLNNLSPQEIVLFNSILDDMGRKQLVQGLKKYQMVNRKWFDKIVSGVINVISKEIISQLPQTSNKFTHDYQLYKISLQELAINILNIINPIEFSEPLLILLQHSLLYSANNISLYKQSNIRLESQVKAIMHNINVSQFSKDVNVNQTFVSNSIIIMQQIKEILVCRKDLLHKLDNLELYDNTIQALFPRIGFSQHIFGQLSQQSPDWYVIREICRDKKQIVQPLQIALENAGVLPTFDQIQKFGQGHTQINTSLLTFNFDQQFSTLEDFSMGQDSPIQGVLLQEKDLLVNEFDDLLEESIQQPNSKLEYWYELVAHSKKVHTITSDEIKLAISNSTIESKNADVNELHQKIKEVQDKLGQDKEFIINPYPITIQILVNISGVTRLLYQSTIILAATHQSQYSARKTTSKELDRQIRLCFEQKIQEMLSHFNSQKSTYNGFLTLFSNIQITYRNSIGVDSYREFDLSRQHKIKRDGKSVFSMHMVDTWVKRVNQIKNSNNSNVMIMYNGITSKKEVLINQFGQIPCQYIYDKTEIKNQKFGRLNFVSKELLNASTGLIIQSVVDIQNNVQSDFAQQITRNQLQLAQKYGIVLKKFKLIHIDQTTGKLMKEMQLSKNILHIIIFYDELPESQNTFSLLPFDLFGADKEEQLVISGRDSQRVFHQNCILQYGKEFKEVQVGNKKILQQVMNYGYVSPLQYQQKYDAVNKLNSKMLLQLYYELFTKNQLQNIQEGPVFYKNKSETNFNLQNLSCDVLQLKNLSILASQPLTNIPLNYEKCFLENYINAFESYDISFTQFMKFNIIGDLIDVLNDLLFDQQTVPDVAEMICQVVGLHAPTESEMEYLKQLITNQQIIRQTLDDIVTKIEFNQGIRRESSTVNIKSGPSLELSNDIPLETSFQKIEKEKKSNVWNKIMQIKQKMEEQKQQQKILFQPVEPLHKKPQTRTKPVQPQVQKTPELKTSELQQYTSVTECNILGITQESTINNQEIDTQRRNSFLDAQSVFINKDSKVKDRPQPPLPLNKSSAALQSYPSVFTKISPFTSPSFNFDAHTDTYINDDDFQQIALKQIEPQFTIKNEARWSFIESRNHQSPQISTLEPEMNKKEKPQRPDRMSMSEPALSLEMSTSSTNEGHSKIKPQKPLKKSSLFKKGEQM</sequence>
<evidence type="ECO:0000313" key="4">
    <source>
        <dbReference type="Proteomes" id="UP001642409"/>
    </source>
</evidence>
<comment type="caution">
    <text evidence="2">The sequence shown here is derived from an EMBL/GenBank/DDBJ whole genome shotgun (WGS) entry which is preliminary data.</text>
</comment>